<feature type="domain" description="Moybdenum cofactor oxidoreductase dimerisation" evidence="6">
    <location>
        <begin position="300"/>
        <end position="394"/>
    </location>
</feature>
<dbReference type="SUPFAM" id="SSF56524">
    <property type="entry name" value="Oxidoreductase molybdopterin-binding domain"/>
    <property type="match status" value="1"/>
</dbReference>
<dbReference type="Proteomes" id="UP001626536">
    <property type="component" value="Chromosome"/>
</dbReference>
<dbReference type="PRINTS" id="PR00407">
    <property type="entry name" value="EUMOPTERIN"/>
</dbReference>
<organism evidence="7 8">
    <name type="scientific">Methylocapsa polymorpha</name>
    <dbReference type="NCBI Taxonomy" id="3080828"/>
    <lineage>
        <taxon>Bacteria</taxon>
        <taxon>Pseudomonadati</taxon>
        <taxon>Pseudomonadota</taxon>
        <taxon>Alphaproteobacteria</taxon>
        <taxon>Hyphomicrobiales</taxon>
        <taxon>Beijerinckiaceae</taxon>
        <taxon>Methylocapsa</taxon>
    </lineage>
</organism>
<feature type="domain" description="Oxidoreductase molybdopterin-binding" evidence="5">
    <location>
        <begin position="113"/>
        <end position="275"/>
    </location>
</feature>
<comment type="cofactor">
    <cofactor evidence="1">
        <name>Mo-molybdopterin</name>
        <dbReference type="ChEBI" id="CHEBI:71302"/>
    </cofactor>
</comment>
<dbReference type="NCBIfam" id="TIGR04555">
    <property type="entry name" value="sulfite_DH_soxC"/>
    <property type="match status" value="1"/>
</dbReference>
<dbReference type="Gene3D" id="3.90.420.10">
    <property type="entry name" value="Oxidoreductase, molybdopterin-binding domain"/>
    <property type="match status" value="1"/>
</dbReference>
<dbReference type="PANTHER" id="PTHR19372:SF7">
    <property type="entry name" value="SULFITE OXIDASE, MITOCHONDRIAL"/>
    <property type="match status" value="1"/>
</dbReference>
<name>A0ABZ0HP29_9HYPH</name>
<dbReference type="Pfam" id="PF03404">
    <property type="entry name" value="Mo-co_dimer"/>
    <property type="match status" value="1"/>
</dbReference>
<evidence type="ECO:0000256" key="4">
    <source>
        <dbReference type="ARBA" id="ARBA00023002"/>
    </source>
</evidence>
<accession>A0ABZ0HP29</accession>
<dbReference type="PROSITE" id="PS51318">
    <property type="entry name" value="TAT"/>
    <property type="match status" value="1"/>
</dbReference>
<dbReference type="Pfam" id="PF00174">
    <property type="entry name" value="Oxidored_molyb"/>
    <property type="match status" value="1"/>
</dbReference>
<dbReference type="InterPro" id="IPR000572">
    <property type="entry name" value="OxRdtase_Mopterin-bd_dom"/>
</dbReference>
<protein>
    <submittedName>
        <fullName evidence="7">Sulfite dehydrogenase</fullName>
        <ecNumber evidence="7">1.8.2.1</ecNumber>
    </submittedName>
</protein>
<evidence type="ECO:0000259" key="5">
    <source>
        <dbReference type="Pfam" id="PF00174"/>
    </source>
</evidence>
<dbReference type="EMBL" id="CP136862">
    <property type="protein sequence ID" value="WOJ88159.1"/>
    <property type="molecule type" value="Genomic_DNA"/>
</dbReference>
<dbReference type="EC" id="1.8.2.1" evidence="7"/>
<proteinExistence type="predicted"/>
<evidence type="ECO:0000256" key="2">
    <source>
        <dbReference type="ARBA" id="ARBA00022505"/>
    </source>
</evidence>
<dbReference type="InterPro" id="IPR006311">
    <property type="entry name" value="TAT_signal"/>
</dbReference>
<dbReference type="PANTHER" id="PTHR19372">
    <property type="entry name" value="SULFITE REDUCTASE"/>
    <property type="match status" value="1"/>
</dbReference>
<dbReference type="InterPro" id="IPR008335">
    <property type="entry name" value="Mopterin_OxRdtase_euk"/>
</dbReference>
<dbReference type="RefSeq" id="WP_407337599.1">
    <property type="nucleotide sequence ID" value="NZ_CP136862.1"/>
</dbReference>
<evidence type="ECO:0000256" key="3">
    <source>
        <dbReference type="ARBA" id="ARBA00022723"/>
    </source>
</evidence>
<dbReference type="Gene3D" id="2.60.40.650">
    <property type="match status" value="1"/>
</dbReference>
<keyword evidence="2" id="KW-0500">Molybdenum</keyword>
<dbReference type="InterPro" id="IPR005066">
    <property type="entry name" value="MoCF_OxRdtse_dimer"/>
</dbReference>
<keyword evidence="4 7" id="KW-0560">Oxidoreductase</keyword>
<dbReference type="InterPro" id="IPR014756">
    <property type="entry name" value="Ig_E-set"/>
</dbReference>
<evidence type="ECO:0000313" key="7">
    <source>
        <dbReference type="EMBL" id="WOJ88159.1"/>
    </source>
</evidence>
<evidence type="ECO:0000256" key="1">
    <source>
        <dbReference type="ARBA" id="ARBA00001924"/>
    </source>
</evidence>
<dbReference type="GO" id="GO:0050310">
    <property type="term" value="F:sulfite dehydrogenase activity"/>
    <property type="evidence" value="ECO:0007669"/>
    <property type="project" value="UniProtKB-EC"/>
</dbReference>
<gene>
    <name evidence="7" type="primary">soxC</name>
    <name evidence="7" type="ORF">RZS28_09860</name>
</gene>
<dbReference type="InterPro" id="IPR030835">
    <property type="entry name" value="Sulfite_DH_SoxC"/>
</dbReference>
<evidence type="ECO:0000259" key="6">
    <source>
        <dbReference type="Pfam" id="PF03404"/>
    </source>
</evidence>
<keyword evidence="3" id="KW-0479">Metal-binding</keyword>
<sequence>MRRNKGPSRLDLDEAAGNGLVDRRLFLTGVAAGAAAGGVFSEPASADELSVEPWMKTPGAPFVGYGQPSRFEDKVARVWASAPNAPGTGAARTPLHLLNGAITPNGLHFERSHNGVPDIDPSLHRLLIHGLVKRPLVFTLDALSRYPMESRTAFIECGGNGGQLYQKDPAQLNLQALHGLLSCAEWTGVKLSILLEEAGVDPAAKWILAEGADAAGMSRSAPLAKAMDDALVALYQNGERLRPSNGYPMRLLLPGFEGNLQVKWLRRIKLTEAPTMTKDETSKYTMLMPDGKSLQFVFPIEAKSVITQPSPGLMMKEPGLYSISGLAWSGYGKVVKVEVSADGGKSWGLAELQQPALLMALTRFRMAWRWSGGPAVLQSRVTDETGYVQPTRAELIANRGGKAIYHFNGVTSWAVSESGEVKHVYA</sequence>
<dbReference type="InterPro" id="IPR036374">
    <property type="entry name" value="OxRdtase_Mopterin-bd_sf"/>
</dbReference>
<keyword evidence="8" id="KW-1185">Reference proteome</keyword>
<dbReference type="SUPFAM" id="SSF81296">
    <property type="entry name" value="E set domains"/>
    <property type="match status" value="1"/>
</dbReference>
<evidence type="ECO:0000313" key="8">
    <source>
        <dbReference type="Proteomes" id="UP001626536"/>
    </source>
</evidence>
<reference evidence="7 8" key="1">
    <citation type="submission" date="2023-10" db="EMBL/GenBank/DDBJ databases">
        <title>Novel methanotroph of the genus Methylocapsa from a subarctic wetland.</title>
        <authorList>
            <person name="Belova S.E."/>
            <person name="Oshkin I.Y."/>
            <person name="Miroshnikov K."/>
            <person name="Dedysh S.N."/>
        </authorList>
    </citation>
    <scope>NUCLEOTIDE SEQUENCE [LARGE SCALE GENOMIC DNA]</scope>
    <source>
        <strain evidence="7 8">RX1</strain>
    </source>
</reference>